<protein>
    <submittedName>
        <fullName evidence="2">Uncharacterized protein</fullName>
    </submittedName>
</protein>
<feature type="transmembrane region" description="Helical" evidence="1">
    <location>
        <begin position="105"/>
        <end position="127"/>
    </location>
</feature>
<gene>
    <name evidence="2" type="ORF">US54_C0018G0006</name>
</gene>
<evidence type="ECO:0000256" key="1">
    <source>
        <dbReference type="SAM" id="Phobius"/>
    </source>
</evidence>
<dbReference type="AlphaFoldDB" id="A0A0G0H4D2"/>
<evidence type="ECO:0000313" key="2">
    <source>
        <dbReference type="EMBL" id="KKQ38083.1"/>
    </source>
</evidence>
<keyword evidence="1" id="KW-0472">Membrane</keyword>
<feature type="transmembrane region" description="Helical" evidence="1">
    <location>
        <begin position="47"/>
        <end position="62"/>
    </location>
</feature>
<dbReference type="EMBL" id="LBTJ01000018">
    <property type="protein sequence ID" value="KKQ38083.1"/>
    <property type="molecule type" value="Genomic_DNA"/>
</dbReference>
<name>A0A0G0H4D2_9BACT</name>
<reference evidence="2 3" key="1">
    <citation type="journal article" date="2015" name="Nature">
        <title>rRNA introns, odd ribosomes, and small enigmatic genomes across a large radiation of phyla.</title>
        <authorList>
            <person name="Brown C.T."/>
            <person name="Hug L.A."/>
            <person name="Thomas B.C."/>
            <person name="Sharon I."/>
            <person name="Castelle C.J."/>
            <person name="Singh A."/>
            <person name="Wilkins M.J."/>
            <person name="Williams K.H."/>
            <person name="Banfield J.F."/>
        </authorList>
    </citation>
    <scope>NUCLEOTIDE SEQUENCE [LARGE SCALE GENOMIC DNA]</scope>
</reference>
<dbReference type="Proteomes" id="UP000034471">
    <property type="component" value="Unassembled WGS sequence"/>
</dbReference>
<sequence>MIAPDTQQNLFYTIYFLVTHNALVILYSSAIFFVTAHALWRPRRGKILLLWGFIILLFAFEYDKHILEPLQKQTIESLITQRESVRIEYYITKFLTRVVPFGLPVFGWMLVAIGIFFDRISVFICSVSKRNH</sequence>
<comment type="caution">
    <text evidence="2">The sequence shown here is derived from an EMBL/GenBank/DDBJ whole genome shotgun (WGS) entry which is preliminary data.</text>
</comment>
<keyword evidence="1" id="KW-0812">Transmembrane</keyword>
<organism evidence="2 3">
    <name type="scientific">Candidatus Roizmanbacteria bacterium GW2011_GWA2_37_7</name>
    <dbReference type="NCBI Taxonomy" id="1618481"/>
    <lineage>
        <taxon>Bacteria</taxon>
        <taxon>Candidatus Roizmaniibacteriota</taxon>
    </lineage>
</organism>
<feature type="transmembrane region" description="Helical" evidence="1">
    <location>
        <begin position="12"/>
        <end position="35"/>
    </location>
</feature>
<dbReference type="STRING" id="1618481.US54_C0018G0006"/>
<accession>A0A0G0H4D2</accession>
<keyword evidence="1" id="KW-1133">Transmembrane helix</keyword>
<evidence type="ECO:0000313" key="3">
    <source>
        <dbReference type="Proteomes" id="UP000034471"/>
    </source>
</evidence>
<proteinExistence type="predicted"/>